<accession>A0A934R5K0</accession>
<keyword evidence="4" id="KW-1185">Reference proteome</keyword>
<feature type="chain" id="PRO_5037435420" evidence="2">
    <location>
        <begin position="31"/>
        <end position="206"/>
    </location>
</feature>
<evidence type="ECO:0000256" key="1">
    <source>
        <dbReference type="SAM" id="Phobius"/>
    </source>
</evidence>
<keyword evidence="2" id="KW-0732">Signal</keyword>
<gene>
    <name evidence="3" type="ORF">JIN84_13555</name>
</gene>
<organism evidence="3 4">
    <name type="scientific">Luteolibacter yonseiensis</name>
    <dbReference type="NCBI Taxonomy" id="1144680"/>
    <lineage>
        <taxon>Bacteria</taxon>
        <taxon>Pseudomonadati</taxon>
        <taxon>Verrucomicrobiota</taxon>
        <taxon>Verrucomicrobiia</taxon>
        <taxon>Verrucomicrobiales</taxon>
        <taxon>Verrucomicrobiaceae</taxon>
        <taxon>Luteolibacter</taxon>
    </lineage>
</organism>
<dbReference type="InterPro" id="IPR007038">
    <property type="entry name" value="HupE_UreJ"/>
</dbReference>
<feature type="transmembrane region" description="Helical" evidence="1">
    <location>
        <begin position="184"/>
        <end position="204"/>
    </location>
</feature>
<evidence type="ECO:0000313" key="3">
    <source>
        <dbReference type="EMBL" id="MBK1816646.1"/>
    </source>
</evidence>
<sequence>MTTYPRRSHRSVSCGIAAALAALSTPMASAHMAVEGAGEIGNGALHPVMTPAHVLLLLGLGLLLGQQTPLDLGKRLRVFAPASAAALLFTFTGTIREINQPVLIALSLCVAILVALEKRLPRFVPEFLCTLTAIGIGIDSAVETGDTGTILKTLIGTWLAMNAIVFYIAICASNGADKQWAKVGVRILGSWIIAISLMVLAFSLRK</sequence>
<protein>
    <submittedName>
        <fullName evidence="3">HupE/UreJ family protein</fullName>
    </submittedName>
</protein>
<proteinExistence type="predicted"/>
<feature type="signal peptide" evidence="2">
    <location>
        <begin position="1"/>
        <end position="30"/>
    </location>
</feature>
<keyword evidence="1" id="KW-1133">Transmembrane helix</keyword>
<reference evidence="3" key="1">
    <citation type="submission" date="2021-01" db="EMBL/GenBank/DDBJ databases">
        <title>Modified the classification status of verrucomicrobia.</title>
        <authorList>
            <person name="Feng X."/>
        </authorList>
    </citation>
    <scope>NUCLEOTIDE SEQUENCE</scope>
    <source>
        <strain evidence="3">JCM 18052</strain>
    </source>
</reference>
<feature type="transmembrane region" description="Helical" evidence="1">
    <location>
        <begin position="76"/>
        <end position="92"/>
    </location>
</feature>
<keyword evidence="1" id="KW-0472">Membrane</keyword>
<feature type="transmembrane region" description="Helical" evidence="1">
    <location>
        <begin position="46"/>
        <end position="64"/>
    </location>
</feature>
<evidence type="ECO:0000256" key="2">
    <source>
        <dbReference type="SAM" id="SignalP"/>
    </source>
</evidence>
<feature type="transmembrane region" description="Helical" evidence="1">
    <location>
        <begin position="154"/>
        <end position="172"/>
    </location>
</feature>
<dbReference type="Proteomes" id="UP000600139">
    <property type="component" value="Unassembled WGS sequence"/>
</dbReference>
<dbReference type="Pfam" id="PF04955">
    <property type="entry name" value="HupE_UreJ"/>
    <property type="match status" value="1"/>
</dbReference>
<dbReference type="EMBL" id="JAENIK010000011">
    <property type="protein sequence ID" value="MBK1816646.1"/>
    <property type="molecule type" value="Genomic_DNA"/>
</dbReference>
<dbReference type="AlphaFoldDB" id="A0A934R5K0"/>
<name>A0A934R5K0_9BACT</name>
<comment type="caution">
    <text evidence="3">The sequence shown here is derived from an EMBL/GenBank/DDBJ whole genome shotgun (WGS) entry which is preliminary data.</text>
</comment>
<evidence type="ECO:0000313" key="4">
    <source>
        <dbReference type="Proteomes" id="UP000600139"/>
    </source>
</evidence>
<dbReference type="RefSeq" id="WP_200351578.1">
    <property type="nucleotide sequence ID" value="NZ_BAABHZ010000006.1"/>
</dbReference>
<keyword evidence="1" id="KW-0812">Transmembrane</keyword>